<dbReference type="OrthoDB" id="10461558at2759"/>
<gene>
    <name evidence="1" type="ORF">T11_7373</name>
</gene>
<comment type="caution">
    <text evidence="1">The sequence shown here is derived from an EMBL/GenBank/DDBJ whole genome shotgun (WGS) entry which is preliminary data.</text>
</comment>
<protein>
    <submittedName>
        <fullName evidence="1">Uncharacterized protein</fullName>
    </submittedName>
</protein>
<dbReference type="AlphaFoldDB" id="A0A0V1GWH2"/>
<evidence type="ECO:0000313" key="2">
    <source>
        <dbReference type="Proteomes" id="UP000055024"/>
    </source>
</evidence>
<sequence>MRDKDRDDLKIFWSPVQFSRKYAEIRLFKLASSSDEEKNSTSGSNASGACMHCAFGICNKPKSSFAIVRCINHGCQVVSTYIETPDESSAYVHCVVSVYPSKNASKEICLHLHIYIDKTNIKLQMTEFNCQ</sequence>
<proteinExistence type="predicted"/>
<name>A0A0V1GWH2_9BILA</name>
<dbReference type="EMBL" id="JYDP01000223">
    <property type="protein sequence ID" value="KRZ02594.1"/>
    <property type="molecule type" value="Genomic_DNA"/>
</dbReference>
<accession>A0A0V1GWH2</accession>
<reference evidence="1 2" key="1">
    <citation type="submission" date="2015-01" db="EMBL/GenBank/DDBJ databases">
        <title>Evolution of Trichinella species and genotypes.</title>
        <authorList>
            <person name="Korhonen P.K."/>
            <person name="Edoardo P."/>
            <person name="Giuseppe L.R."/>
            <person name="Gasser R.B."/>
        </authorList>
    </citation>
    <scope>NUCLEOTIDE SEQUENCE [LARGE SCALE GENOMIC DNA]</scope>
    <source>
        <strain evidence="1">ISS1029</strain>
    </source>
</reference>
<dbReference type="Proteomes" id="UP000055024">
    <property type="component" value="Unassembled WGS sequence"/>
</dbReference>
<keyword evidence="2" id="KW-1185">Reference proteome</keyword>
<organism evidence="1 2">
    <name type="scientific">Trichinella zimbabwensis</name>
    <dbReference type="NCBI Taxonomy" id="268475"/>
    <lineage>
        <taxon>Eukaryota</taxon>
        <taxon>Metazoa</taxon>
        <taxon>Ecdysozoa</taxon>
        <taxon>Nematoda</taxon>
        <taxon>Enoplea</taxon>
        <taxon>Dorylaimia</taxon>
        <taxon>Trichinellida</taxon>
        <taxon>Trichinellidae</taxon>
        <taxon>Trichinella</taxon>
    </lineage>
</organism>
<evidence type="ECO:0000313" key="1">
    <source>
        <dbReference type="EMBL" id="KRZ02594.1"/>
    </source>
</evidence>